<feature type="domain" description="AB hydrolase-1" evidence="2">
    <location>
        <begin position="22"/>
        <end position="238"/>
    </location>
</feature>
<dbReference type="OrthoDB" id="9805423at2"/>
<dbReference type="KEGG" id="sste:SAMEA4384403_2264"/>
<dbReference type="PRINTS" id="PR00111">
    <property type="entry name" value="ABHYDROLASE"/>
</dbReference>
<keyword evidence="3" id="KW-0808">Transferase</keyword>
<name>A0A240A7U2_9STAP</name>
<dbReference type="Pfam" id="PF00561">
    <property type="entry name" value="Abhydrolase_1"/>
    <property type="match status" value="1"/>
</dbReference>
<organism evidence="3 4">
    <name type="scientific">Mammaliicoccus stepanovicii</name>
    <dbReference type="NCBI Taxonomy" id="643214"/>
    <lineage>
        <taxon>Bacteria</taxon>
        <taxon>Bacillati</taxon>
        <taxon>Bacillota</taxon>
        <taxon>Bacilli</taxon>
        <taxon>Bacillales</taxon>
        <taxon>Staphylococcaceae</taxon>
        <taxon>Mammaliicoccus</taxon>
    </lineage>
</organism>
<gene>
    <name evidence="3" type="primary">acoC</name>
    <name evidence="3" type="ORF">SAMEA4384403_02264</name>
</gene>
<dbReference type="AlphaFoldDB" id="A0A240A7U2"/>
<dbReference type="Proteomes" id="UP000242084">
    <property type="component" value="Chromosome 1"/>
</dbReference>
<evidence type="ECO:0000259" key="2">
    <source>
        <dbReference type="Pfam" id="PF00561"/>
    </source>
</evidence>
<dbReference type="EC" id="2.3.1.12" evidence="3"/>
<dbReference type="PANTHER" id="PTHR43798:SF31">
    <property type="entry name" value="AB HYDROLASE SUPERFAMILY PROTEIN YCLE"/>
    <property type="match status" value="1"/>
</dbReference>
<keyword evidence="3" id="KW-0012">Acyltransferase</keyword>
<dbReference type="RefSeq" id="WP_095089659.1">
    <property type="nucleotide sequence ID" value="NZ_BMDM01000001.1"/>
</dbReference>
<accession>A0A240A7U2</accession>
<reference evidence="3 4" key="1">
    <citation type="submission" date="2017-06" db="EMBL/GenBank/DDBJ databases">
        <authorList>
            <consortium name="Pathogen Informatics"/>
        </authorList>
    </citation>
    <scope>NUCLEOTIDE SEQUENCE [LARGE SCALE GENOMIC DNA]</scope>
    <source>
        <strain evidence="3 4">NCTC13839</strain>
    </source>
</reference>
<dbReference type="InterPro" id="IPR000073">
    <property type="entry name" value="AB_hydrolase_1"/>
</dbReference>
<keyword evidence="1 3" id="KW-0378">Hydrolase</keyword>
<dbReference type="GO" id="GO:0004742">
    <property type="term" value="F:dihydrolipoyllysine-residue acetyltransferase activity"/>
    <property type="evidence" value="ECO:0007669"/>
    <property type="project" value="UniProtKB-EC"/>
</dbReference>
<dbReference type="GO" id="GO:0016787">
    <property type="term" value="F:hydrolase activity"/>
    <property type="evidence" value="ECO:0007669"/>
    <property type="project" value="UniProtKB-KW"/>
</dbReference>
<dbReference type="Gene3D" id="3.40.50.1820">
    <property type="entry name" value="alpha/beta hydrolase"/>
    <property type="match status" value="1"/>
</dbReference>
<dbReference type="InterPro" id="IPR050266">
    <property type="entry name" value="AB_hydrolase_sf"/>
</dbReference>
<keyword evidence="4" id="KW-1185">Reference proteome</keyword>
<dbReference type="GO" id="GO:0016020">
    <property type="term" value="C:membrane"/>
    <property type="evidence" value="ECO:0007669"/>
    <property type="project" value="TreeGrafter"/>
</dbReference>
<evidence type="ECO:0000313" key="3">
    <source>
        <dbReference type="EMBL" id="SNV79144.1"/>
    </source>
</evidence>
<evidence type="ECO:0000256" key="1">
    <source>
        <dbReference type="ARBA" id="ARBA00022801"/>
    </source>
</evidence>
<dbReference type="PANTHER" id="PTHR43798">
    <property type="entry name" value="MONOACYLGLYCEROL LIPASE"/>
    <property type="match status" value="1"/>
</dbReference>
<sequence>MHELLTRDGTRIVYEKNGKGSPLIKIHGFNMNLATFNSTIEKFSDNYTVYTIDLRGHGKSDKPQEITIQQHINDVIDLMNAEGMESAHILGHDIGAVIAQELAIQYPSKVRDLILVSPISNKGKQPIIKLIAKHRDKVAGFSKEEAMLILFSEIFYDVDSAFKWYQDVRKYYRMSVEQDAISVRSINGINIESNKVDVPTLIIKGKHDPFVVDDGSEVIKNAQLEIFNHSGHAPFIEESNKFKEVVTSFLARVDASEHLIS</sequence>
<proteinExistence type="predicted"/>
<dbReference type="EMBL" id="LT906462">
    <property type="protein sequence ID" value="SNV79144.1"/>
    <property type="molecule type" value="Genomic_DNA"/>
</dbReference>
<dbReference type="InterPro" id="IPR029058">
    <property type="entry name" value="AB_hydrolase_fold"/>
</dbReference>
<evidence type="ECO:0000313" key="4">
    <source>
        <dbReference type="Proteomes" id="UP000242084"/>
    </source>
</evidence>
<dbReference type="SUPFAM" id="SSF53474">
    <property type="entry name" value="alpha/beta-Hydrolases"/>
    <property type="match status" value="1"/>
</dbReference>
<protein>
    <submittedName>
        <fullName evidence="3">Alpha/beta hydrolase</fullName>
        <ecNumber evidence="3">2.3.1.12</ecNumber>
    </submittedName>
</protein>